<accession>Q7N0J6</accession>
<name>Q7N0J6_PHOLL</name>
<protein>
    <submittedName>
        <fullName evidence="1">Photorhabdus luminescens subsp. laumondii TTO1 complete genome segment 14/17</fullName>
    </submittedName>
</protein>
<dbReference type="HOGENOM" id="CLU_2480639_0_0_6"/>
<evidence type="ECO:0000313" key="1">
    <source>
        <dbReference type="EMBL" id="CAE16260.1"/>
    </source>
</evidence>
<dbReference type="AlphaFoldDB" id="Q7N0J6"/>
<reference evidence="2" key="1">
    <citation type="journal article" date="2003" name="Nat. Biotechnol.">
        <title>The genome sequence of the entomopathogenic bacterium Photorhabdus luminescens.</title>
        <authorList>
            <person name="Duchaud E."/>
            <person name="Rusniok C."/>
            <person name="Frangeul L."/>
            <person name="Buchrieser C."/>
            <person name="Givaudan A."/>
            <person name="Taourit S."/>
            <person name="Bocs S."/>
            <person name="Boursaux-Eude C."/>
            <person name="Chandler M."/>
            <person name="Charles J.-F."/>
            <person name="Dassa E."/>
            <person name="Derose R."/>
            <person name="Derzelle S."/>
            <person name="Freyssinet G."/>
            <person name="Gaudriault S."/>
            <person name="Medigue C."/>
            <person name="Lanois A."/>
            <person name="Powell K."/>
            <person name="Siguier P."/>
            <person name="Vincent R."/>
            <person name="Wingate V."/>
            <person name="Zouine M."/>
            <person name="Glaser P."/>
            <person name="Boemare N."/>
            <person name="Danchin A."/>
            <person name="Kunst F."/>
        </authorList>
    </citation>
    <scope>NUCLEOTIDE SEQUENCE [LARGE SCALE GENOMIC DNA]</scope>
    <source>
        <strain evidence="2">DSM 15139 / CIP 105565 / TT01</strain>
    </source>
</reference>
<sequence>MYFRILLYKKAPFSESSNDAYQSTLHKPSNPVQPTSDISCSRLLKMTKSIGVMTVPKTFVFDTVLVRFHYVHFANRHTLVYNFNAYK</sequence>
<gene>
    <name evidence="1" type="ordered locus">plu3888</name>
</gene>
<dbReference type="Proteomes" id="UP000002514">
    <property type="component" value="Chromosome"/>
</dbReference>
<dbReference type="KEGG" id="plu:plu3888"/>
<keyword evidence="2" id="KW-1185">Reference proteome</keyword>
<dbReference type="STRING" id="243265.plu3888"/>
<evidence type="ECO:0000313" key="2">
    <source>
        <dbReference type="Proteomes" id="UP000002514"/>
    </source>
</evidence>
<proteinExistence type="predicted"/>
<organism evidence="1 2">
    <name type="scientific">Photorhabdus laumondii subsp. laumondii (strain DSM 15139 / CIP 105565 / TT01)</name>
    <name type="common">Photorhabdus luminescens subsp. laumondii</name>
    <dbReference type="NCBI Taxonomy" id="243265"/>
    <lineage>
        <taxon>Bacteria</taxon>
        <taxon>Pseudomonadati</taxon>
        <taxon>Pseudomonadota</taxon>
        <taxon>Gammaproteobacteria</taxon>
        <taxon>Enterobacterales</taxon>
        <taxon>Morganellaceae</taxon>
        <taxon>Photorhabdus</taxon>
    </lineage>
</organism>
<dbReference type="EMBL" id="BX571872">
    <property type="protein sequence ID" value="CAE16260.1"/>
    <property type="molecule type" value="Genomic_DNA"/>
</dbReference>